<dbReference type="EMBL" id="QDEB01093498">
    <property type="protein sequence ID" value="RZC32916.1"/>
    <property type="molecule type" value="Genomic_DNA"/>
</dbReference>
<evidence type="ECO:0000256" key="1">
    <source>
        <dbReference type="ARBA" id="ARBA00004651"/>
    </source>
</evidence>
<comment type="subcellular location">
    <subcellularLocation>
        <location evidence="1">Cell membrane</location>
        <topology evidence="1">Multi-pass membrane protein</topology>
    </subcellularLocation>
</comment>
<feature type="non-terminal residue" evidence="11">
    <location>
        <position position="365"/>
    </location>
</feature>
<dbReference type="AlphaFoldDB" id="A0A482VJY5"/>
<keyword evidence="12" id="KW-1185">Reference proteome</keyword>
<keyword evidence="2" id="KW-1003">Cell membrane</keyword>
<dbReference type="Pfam" id="PF02949">
    <property type="entry name" value="7tm_6"/>
    <property type="match status" value="1"/>
</dbReference>
<organism evidence="11 12">
    <name type="scientific">Asbolus verrucosus</name>
    <name type="common">Desert ironclad beetle</name>
    <dbReference type="NCBI Taxonomy" id="1661398"/>
    <lineage>
        <taxon>Eukaryota</taxon>
        <taxon>Metazoa</taxon>
        <taxon>Ecdysozoa</taxon>
        <taxon>Arthropoda</taxon>
        <taxon>Hexapoda</taxon>
        <taxon>Insecta</taxon>
        <taxon>Pterygota</taxon>
        <taxon>Neoptera</taxon>
        <taxon>Endopterygota</taxon>
        <taxon>Coleoptera</taxon>
        <taxon>Polyphaga</taxon>
        <taxon>Cucujiformia</taxon>
        <taxon>Tenebrionidae</taxon>
        <taxon>Pimeliinae</taxon>
        <taxon>Asbolus</taxon>
    </lineage>
</organism>
<evidence type="ECO:0000313" key="12">
    <source>
        <dbReference type="Proteomes" id="UP000292052"/>
    </source>
</evidence>
<evidence type="ECO:0000256" key="3">
    <source>
        <dbReference type="ARBA" id="ARBA00022606"/>
    </source>
</evidence>
<dbReference type="PANTHER" id="PTHR21137">
    <property type="entry name" value="ODORANT RECEPTOR"/>
    <property type="match status" value="1"/>
</dbReference>
<dbReference type="PANTHER" id="PTHR21137:SF35">
    <property type="entry name" value="ODORANT RECEPTOR 19A-RELATED"/>
    <property type="match status" value="1"/>
</dbReference>
<proteinExistence type="predicted"/>
<feature type="transmembrane region" description="Helical" evidence="10">
    <location>
        <begin position="35"/>
        <end position="60"/>
    </location>
</feature>
<dbReference type="GO" id="GO:0004984">
    <property type="term" value="F:olfactory receptor activity"/>
    <property type="evidence" value="ECO:0007669"/>
    <property type="project" value="InterPro"/>
</dbReference>
<evidence type="ECO:0000313" key="11">
    <source>
        <dbReference type="EMBL" id="RZC32916.1"/>
    </source>
</evidence>
<feature type="transmembrane region" description="Helical" evidence="10">
    <location>
        <begin position="253"/>
        <end position="274"/>
    </location>
</feature>
<keyword evidence="4 10" id="KW-0812">Transmembrane</keyword>
<keyword evidence="3" id="KW-0716">Sensory transduction</keyword>
<feature type="transmembrane region" description="Helical" evidence="10">
    <location>
        <begin position="72"/>
        <end position="89"/>
    </location>
</feature>
<dbReference type="GO" id="GO:0005549">
    <property type="term" value="F:odorant binding"/>
    <property type="evidence" value="ECO:0007669"/>
    <property type="project" value="InterPro"/>
</dbReference>
<comment type="caution">
    <text evidence="11">The sequence shown here is derived from an EMBL/GenBank/DDBJ whole genome shotgun (WGS) entry which is preliminary data.</text>
</comment>
<evidence type="ECO:0000256" key="7">
    <source>
        <dbReference type="ARBA" id="ARBA00023136"/>
    </source>
</evidence>
<dbReference type="OrthoDB" id="6617147at2759"/>
<dbReference type="GO" id="GO:0005886">
    <property type="term" value="C:plasma membrane"/>
    <property type="evidence" value="ECO:0007669"/>
    <property type="project" value="UniProtKB-SubCell"/>
</dbReference>
<evidence type="ECO:0000256" key="6">
    <source>
        <dbReference type="ARBA" id="ARBA00022989"/>
    </source>
</evidence>
<evidence type="ECO:0000256" key="4">
    <source>
        <dbReference type="ARBA" id="ARBA00022692"/>
    </source>
</evidence>
<keyword evidence="5" id="KW-0552">Olfaction</keyword>
<keyword evidence="6 10" id="KW-1133">Transmembrane helix</keyword>
<keyword evidence="7 10" id="KW-0472">Membrane</keyword>
<evidence type="ECO:0000256" key="8">
    <source>
        <dbReference type="ARBA" id="ARBA00023170"/>
    </source>
</evidence>
<evidence type="ECO:0000256" key="9">
    <source>
        <dbReference type="ARBA" id="ARBA00023224"/>
    </source>
</evidence>
<accession>A0A482VJY5</accession>
<evidence type="ECO:0000256" key="5">
    <source>
        <dbReference type="ARBA" id="ARBA00022725"/>
    </source>
</evidence>
<dbReference type="InterPro" id="IPR004117">
    <property type="entry name" value="7tm6_olfct_rcpt"/>
</dbReference>
<dbReference type="Proteomes" id="UP000292052">
    <property type="component" value="Unassembled WGS sequence"/>
</dbReference>
<dbReference type="GO" id="GO:0007165">
    <property type="term" value="P:signal transduction"/>
    <property type="evidence" value="ECO:0007669"/>
    <property type="project" value="UniProtKB-KW"/>
</dbReference>
<keyword evidence="9" id="KW-0807">Transducer</keyword>
<gene>
    <name evidence="11" type="ORF">BDFB_010482</name>
</gene>
<reference evidence="11 12" key="1">
    <citation type="submission" date="2017-03" db="EMBL/GenBank/DDBJ databases">
        <title>Genome of the blue death feigning beetle - Asbolus verrucosus.</title>
        <authorList>
            <person name="Rider S.D."/>
        </authorList>
    </citation>
    <scope>NUCLEOTIDE SEQUENCE [LARGE SCALE GENOMIC DNA]</scope>
    <source>
        <strain evidence="11">Butters</strain>
        <tissue evidence="11">Head and leg muscle</tissue>
    </source>
</reference>
<protein>
    <submittedName>
        <fullName evidence="11">7tm 6 domain containing protein</fullName>
    </submittedName>
</protein>
<sequence>MERFDWKETIKPNIIMLKMLGLWPKGDESYGCNIYSVYGIVSVIFYQVAYTVSQMVNLFLILDDLKAVTGSVYVVLMCISIVIKSYGLMKNMAMLKHLMLTVNCDLFQPKNLQQRALIQPNLTAWKTIVRIFWFFAIGYAIFGALFPILDKTVKEYRLPFLAWYPYNIKKSPQYEMTYVYQVLAGNFLSMSNVNVNTLIAALNMYIAAQFDILCDDLRNINKTDSSMDPNQKLRNCIRHHKEILRFAETANQFYNWLLFVEFFVDGFSIGITMFQLTVVAPLSSEFWSFFSYASGISTEIFMYCWFGNEIEIKSRKLSYAAFESNWTDFSPEVKQDLIIFIIRVQRSLRISAFGLFNLSLENFVK</sequence>
<evidence type="ECO:0000256" key="2">
    <source>
        <dbReference type="ARBA" id="ARBA00022475"/>
    </source>
</evidence>
<keyword evidence="8" id="KW-0675">Receptor</keyword>
<name>A0A482VJY5_ASBVE</name>
<evidence type="ECO:0000256" key="10">
    <source>
        <dbReference type="SAM" id="Phobius"/>
    </source>
</evidence>
<feature type="transmembrane region" description="Helical" evidence="10">
    <location>
        <begin position="131"/>
        <end position="149"/>
    </location>
</feature>
<feature type="transmembrane region" description="Helical" evidence="10">
    <location>
        <begin position="286"/>
        <end position="306"/>
    </location>
</feature>